<comment type="function">
    <text evidence="8">Cytochromes P450 are a group of heme-thiolate monooxygenases. They oxidize a variety of structurally unrelated compounds, including steroids, fatty acids, and xenobiotics.</text>
</comment>
<reference evidence="11" key="1">
    <citation type="submission" date="2020-06" db="EMBL/GenBank/DDBJ databases">
        <title>Draft genome of Bugula neritina, a colonial animal packing powerful symbionts and potential medicines.</title>
        <authorList>
            <person name="Rayko M."/>
        </authorList>
    </citation>
    <scope>NUCLEOTIDE SEQUENCE [LARGE SCALE GENOMIC DNA]</scope>
    <source>
        <strain evidence="11">Kwan_BN1</strain>
    </source>
</reference>
<evidence type="ECO:0000256" key="1">
    <source>
        <dbReference type="ARBA" id="ARBA00001971"/>
    </source>
</evidence>
<dbReference type="Gene3D" id="1.10.630.10">
    <property type="entry name" value="Cytochrome P450"/>
    <property type="match status" value="1"/>
</dbReference>
<comment type="caution">
    <text evidence="11">The sequence shown here is derived from an EMBL/GenBank/DDBJ whole genome shotgun (WGS) entry which is preliminary data.</text>
</comment>
<dbReference type="EMBL" id="VXIV02000910">
    <property type="protein sequence ID" value="KAF6035232.1"/>
    <property type="molecule type" value="Genomic_DNA"/>
</dbReference>
<dbReference type="GO" id="GO:0008395">
    <property type="term" value="F:steroid hydroxylase activity"/>
    <property type="evidence" value="ECO:0007669"/>
    <property type="project" value="TreeGrafter"/>
</dbReference>
<evidence type="ECO:0000313" key="12">
    <source>
        <dbReference type="Proteomes" id="UP000593567"/>
    </source>
</evidence>
<proteinExistence type="inferred from homology"/>
<dbReference type="GO" id="GO:0020037">
    <property type="term" value="F:heme binding"/>
    <property type="evidence" value="ECO:0007669"/>
    <property type="project" value="InterPro"/>
</dbReference>
<organism evidence="11 12">
    <name type="scientific">Bugula neritina</name>
    <name type="common">Brown bryozoan</name>
    <name type="synonym">Sertularia neritina</name>
    <dbReference type="NCBI Taxonomy" id="10212"/>
    <lineage>
        <taxon>Eukaryota</taxon>
        <taxon>Metazoa</taxon>
        <taxon>Spiralia</taxon>
        <taxon>Lophotrochozoa</taxon>
        <taxon>Bryozoa</taxon>
        <taxon>Gymnolaemata</taxon>
        <taxon>Cheilostomatida</taxon>
        <taxon>Flustrina</taxon>
        <taxon>Buguloidea</taxon>
        <taxon>Bugulidae</taxon>
        <taxon>Bugula</taxon>
    </lineage>
</organism>
<evidence type="ECO:0000256" key="3">
    <source>
        <dbReference type="ARBA" id="ARBA00022617"/>
    </source>
</evidence>
<comment type="cofactor">
    <cofactor evidence="1 9">
        <name>heme</name>
        <dbReference type="ChEBI" id="CHEBI:30413"/>
    </cofactor>
</comment>
<gene>
    <name evidence="11" type="ORF">EB796_006458</name>
</gene>
<dbReference type="GO" id="GO:0005506">
    <property type="term" value="F:iron ion binding"/>
    <property type="evidence" value="ECO:0007669"/>
    <property type="project" value="InterPro"/>
</dbReference>
<keyword evidence="12" id="KW-1185">Reference proteome</keyword>
<evidence type="ECO:0000256" key="8">
    <source>
        <dbReference type="ARBA" id="ARBA00043906"/>
    </source>
</evidence>
<evidence type="ECO:0000256" key="5">
    <source>
        <dbReference type="ARBA" id="ARBA00023002"/>
    </source>
</evidence>
<dbReference type="FunFam" id="1.10.630.10:FF:000182">
    <property type="entry name" value="Cytochrome P450 3A4"/>
    <property type="match status" value="1"/>
</dbReference>
<dbReference type="InterPro" id="IPR050705">
    <property type="entry name" value="Cytochrome_P450_3A"/>
</dbReference>
<dbReference type="PANTHER" id="PTHR24302">
    <property type="entry name" value="CYTOCHROME P450 FAMILY 3"/>
    <property type="match status" value="1"/>
</dbReference>
<keyword evidence="7 10" id="KW-0503">Monooxygenase</keyword>
<dbReference type="InterPro" id="IPR036396">
    <property type="entry name" value="Cyt_P450_sf"/>
</dbReference>
<dbReference type="PRINTS" id="PR00385">
    <property type="entry name" value="P450"/>
</dbReference>
<evidence type="ECO:0000256" key="10">
    <source>
        <dbReference type="RuleBase" id="RU000461"/>
    </source>
</evidence>
<dbReference type="SUPFAM" id="SSF48264">
    <property type="entry name" value="Cytochrome P450"/>
    <property type="match status" value="1"/>
</dbReference>
<dbReference type="InterPro" id="IPR017972">
    <property type="entry name" value="Cyt_P450_CS"/>
</dbReference>
<keyword evidence="3 9" id="KW-0349">Heme</keyword>
<dbReference type="GO" id="GO:0016705">
    <property type="term" value="F:oxidoreductase activity, acting on paired donors, with incorporation or reduction of molecular oxygen"/>
    <property type="evidence" value="ECO:0007669"/>
    <property type="project" value="InterPro"/>
</dbReference>
<dbReference type="PROSITE" id="PS00086">
    <property type="entry name" value="CYTOCHROME_P450"/>
    <property type="match status" value="1"/>
</dbReference>
<comment type="similarity">
    <text evidence="2 10">Belongs to the cytochrome P450 family.</text>
</comment>
<protein>
    <submittedName>
        <fullName evidence="11">CYP3A4</fullName>
    </submittedName>
</protein>
<evidence type="ECO:0000256" key="6">
    <source>
        <dbReference type="ARBA" id="ARBA00023004"/>
    </source>
</evidence>
<keyword evidence="5 10" id="KW-0560">Oxidoreductase</keyword>
<sequence length="226" mass="25907">MVIFCQLFLNEGLTRKDVMANAAIFISAGYETTASTLQFFFYLMAIYPDIQDKLYSSILEVADKNGECPYEELKKLEYLDWCIDETLRIFPIAIRIERVASKDITIRGMQIPKGMTVNMLVYNIHHDPEYWTDPDTFNPDRFAPENQTDIQQYAFIPFGSGSRKCIASRLALLEMKVVIIKSLTEFRYEACADTPKLRDLKFQDMAIGLLTSASPIHVSAVQRESE</sequence>
<evidence type="ECO:0000256" key="2">
    <source>
        <dbReference type="ARBA" id="ARBA00010617"/>
    </source>
</evidence>
<keyword evidence="6 9" id="KW-0408">Iron</keyword>
<evidence type="ECO:0000256" key="7">
    <source>
        <dbReference type="ARBA" id="ARBA00023033"/>
    </source>
</evidence>
<evidence type="ECO:0000256" key="4">
    <source>
        <dbReference type="ARBA" id="ARBA00022723"/>
    </source>
</evidence>
<name>A0A7J7K9B1_BUGNE</name>
<dbReference type="Pfam" id="PF00067">
    <property type="entry name" value="p450"/>
    <property type="match status" value="1"/>
</dbReference>
<evidence type="ECO:0000256" key="9">
    <source>
        <dbReference type="PIRSR" id="PIRSR602401-1"/>
    </source>
</evidence>
<dbReference type="PRINTS" id="PR00463">
    <property type="entry name" value="EP450I"/>
</dbReference>
<dbReference type="PANTHER" id="PTHR24302:SF15">
    <property type="entry name" value="FATTY-ACID PEROXYGENASE"/>
    <property type="match status" value="1"/>
</dbReference>
<dbReference type="InterPro" id="IPR001128">
    <property type="entry name" value="Cyt_P450"/>
</dbReference>
<dbReference type="InterPro" id="IPR002401">
    <property type="entry name" value="Cyt_P450_E_grp-I"/>
</dbReference>
<dbReference type="AlphaFoldDB" id="A0A7J7K9B1"/>
<keyword evidence="4 9" id="KW-0479">Metal-binding</keyword>
<dbReference type="Proteomes" id="UP000593567">
    <property type="component" value="Unassembled WGS sequence"/>
</dbReference>
<dbReference type="OrthoDB" id="2789670at2759"/>
<feature type="binding site" description="axial binding residue" evidence="9">
    <location>
        <position position="165"/>
    </location>
    <ligand>
        <name>heme</name>
        <dbReference type="ChEBI" id="CHEBI:30413"/>
    </ligand>
    <ligandPart>
        <name>Fe</name>
        <dbReference type="ChEBI" id="CHEBI:18248"/>
    </ligandPart>
</feature>
<accession>A0A7J7K9B1</accession>
<evidence type="ECO:0000313" key="11">
    <source>
        <dbReference type="EMBL" id="KAF6035232.1"/>
    </source>
</evidence>